<feature type="domain" description="Type I restriction modification DNA specificity" evidence="4">
    <location>
        <begin position="8"/>
        <end position="186"/>
    </location>
</feature>
<dbReference type="REBASE" id="483795">
    <property type="entry name" value="S.SspCSC39ORF7515P"/>
</dbReference>
<protein>
    <submittedName>
        <fullName evidence="5">Restriction endonuclease subunit S</fullName>
    </submittedName>
</protein>
<dbReference type="AlphaFoldDB" id="A0A7T4R3L9"/>
<evidence type="ECO:0000256" key="1">
    <source>
        <dbReference type="ARBA" id="ARBA00010923"/>
    </source>
</evidence>
<dbReference type="PANTHER" id="PTHR43140">
    <property type="entry name" value="TYPE-1 RESTRICTION ENZYME ECOKI SPECIFICITY PROTEIN"/>
    <property type="match status" value="1"/>
</dbReference>
<dbReference type="CDD" id="cd17282">
    <property type="entry name" value="RMtype1_S_Eco16444ORF1681_TRD1-CR1_like"/>
    <property type="match status" value="1"/>
</dbReference>
<keyword evidence="6" id="KW-1185">Reference proteome</keyword>
<feature type="domain" description="Type I restriction modification DNA specificity" evidence="4">
    <location>
        <begin position="222"/>
        <end position="395"/>
    </location>
</feature>
<evidence type="ECO:0000256" key="3">
    <source>
        <dbReference type="ARBA" id="ARBA00023125"/>
    </source>
</evidence>
<dbReference type="GO" id="GO:0009307">
    <property type="term" value="P:DNA restriction-modification system"/>
    <property type="evidence" value="ECO:0007669"/>
    <property type="project" value="UniProtKB-KW"/>
</dbReference>
<dbReference type="EMBL" id="CP066167">
    <property type="protein sequence ID" value="QQD19680.1"/>
    <property type="molecule type" value="Genomic_DNA"/>
</dbReference>
<evidence type="ECO:0000259" key="4">
    <source>
        <dbReference type="Pfam" id="PF01420"/>
    </source>
</evidence>
<dbReference type="Gene3D" id="3.90.220.20">
    <property type="entry name" value="DNA methylase specificity domains"/>
    <property type="match status" value="2"/>
</dbReference>
<dbReference type="Pfam" id="PF01420">
    <property type="entry name" value="Methylase_S"/>
    <property type="match status" value="2"/>
</dbReference>
<evidence type="ECO:0000313" key="5">
    <source>
        <dbReference type="EMBL" id="QQD19680.1"/>
    </source>
</evidence>
<dbReference type="KEGG" id="snan:I6N98_07510"/>
<evidence type="ECO:0000256" key="2">
    <source>
        <dbReference type="ARBA" id="ARBA00022747"/>
    </source>
</evidence>
<keyword evidence="5" id="KW-0255">Endonuclease</keyword>
<dbReference type="GO" id="GO:0003677">
    <property type="term" value="F:DNA binding"/>
    <property type="evidence" value="ECO:0007669"/>
    <property type="project" value="UniProtKB-KW"/>
</dbReference>
<keyword evidence="2" id="KW-0680">Restriction system</keyword>
<organism evidence="5 6">
    <name type="scientific">Spongiibacter nanhainus</name>
    <dbReference type="NCBI Taxonomy" id="2794344"/>
    <lineage>
        <taxon>Bacteria</taxon>
        <taxon>Pseudomonadati</taxon>
        <taxon>Pseudomonadota</taxon>
        <taxon>Gammaproteobacteria</taxon>
        <taxon>Cellvibrionales</taxon>
        <taxon>Spongiibacteraceae</taxon>
        <taxon>Spongiibacter</taxon>
    </lineage>
</organism>
<dbReference type="InterPro" id="IPR044946">
    <property type="entry name" value="Restrct_endonuc_typeI_TRD_sf"/>
</dbReference>
<dbReference type="CDD" id="cd17260">
    <property type="entry name" value="RMtype1_S_EcoEI-TRD1-CR1_like"/>
    <property type="match status" value="1"/>
</dbReference>
<gene>
    <name evidence="5" type="ORF">I6N98_07510</name>
</gene>
<dbReference type="PANTHER" id="PTHR43140:SF1">
    <property type="entry name" value="TYPE I RESTRICTION ENZYME ECOKI SPECIFICITY SUBUNIT"/>
    <property type="match status" value="1"/>
</dbReference>
<proteinExistence type="inferred from homology"/>
<dbReference type="GO" id="GO:0004519">
    <property type="term" value="F:endonuclease activity"/>
    <property type="evidence" value="ECO:0007669"/>
    <property type="project" value="UniProtKB-KW"/>
</dbReference>
<dbReference type="Proteomes" id="UP000596063">
    <property type="component" value="Chromosome"/>
</dbReference>
<dbReference type="InterPro" id="IPR000055">
    <property type="entry name" value="Restrct_endonuc_typeI_TRD"/>
</dbReference>
<evidence type="ECO:0000313" key="6">
    <source>
        <dbReference type="Proteomes" id="UP000596063"/>
    </source>
</evidence>
<keyword evidence="5" id="KW-0540">Nuclease</keyword>
<keyword evidence="3" id="KW-0238">DNA-binding</keyword>
<comment type="similarity">
    <text evidence="1">Belongs to the type-I restriction system S methylase family.</text>
</comment>
<dbReference type="InterPro" id="IPR051212">
    <property type="entry name" value="Type-I_RE_S_subunit"/>
</dbReference>
<reference evidence="5 6" key="1">
    <citation type="submission" date="2020-12" db="EMBL/GenBank/DDBJ databases">
        <authorList>
            <person name="Shan Y."/>
        </authorList>
    </citation>
    <scope>NUCLEOTIDE SEQUENCE [LARGE SCALE GENOMIC DNA]</scope>
    <source>
        <strain evidence="6">csc3.9</strain>
    </source>
</reference>
<dbReference type="RefSeq" id="WP_198571164.1">
    <property type="nucleotide sequence ID" value="NZ_CP066167.1"/>
</dbReference>
<name>A0A7T4R3L9_9GAMM</name>
<dbReference type="SUPFAM" id="SSF116734">
    <property type="entry name" value="DNA methylase specificity domain"/>
    <property type="match status" value="2"/>
</dbReference>
<keyword evidence="5" id="KW-0378">Hydrolase</keyword>
<accession>A0A7T4R3L9</accession>
<sequence>MVTYSDCPDAWRISDLGSIVYINPKEKLHDELEIGFMPMAGMPTDYLGKCSFSKCHWHEKKKGFTQFRDGDVLFAKITPCFENGKSTVVRNFPSGWGAGSTEYYVLRPVISELDPRYVHALLSTKEFLVNGAVNMSGSVGHKRVPKDFVSQYTIPLPPAAEQKVIADKLDELLAQVDILKARLDAIPAILKRFRQSVLAAAVSGRLTEDWRDDVSCDDQGYPITWSYQRLSDVGTLARGKSKHRPRNDPRLFGDKYPFIQTGEVANSRGEVKSASKFYSEFGLAQSQLFPRGTLCITIAANIADTAILGIDACFPDSVVGFTPDRTRSHEKFVKFLIENNKTNLEEFAPATAQKNINLKVLNDLKLPMPGPEEQIEIVHRVDQLFAYADQIGQQVNKAQARVDKLTQSILAKAFRGELTEQWRKDNPELISGENSAEALLARIKAEREAAKPKKKTRSRRAKS</sequence>